<comment type="caution">
    <text evidence="1">The sequence shown here is derived from an EMBL/GenBank/DDBJ whole genome shotgun (WGS) entry which is preliminary data.</text>
</comment>
<reference evidence="1 2" key="1">
    <citation type="journal article" date="2021" name="BMC Genomics">
        <title>Datura genome reveals duplications of psychoactive alkaloid biosynthetic genes and high mutation rate following tissue culture.</title>
        <authorList>
            <person name="Rajewski A."/>
            <person name="Carter-House D."/>
            <person name="Stajich J."/>
            <person name="Litt A."/>
        </authorList>
    </citation>
    <scope>NUCLEOTIDE SEQUENCE [LARGE SCALE GENOMIC DNA]</scope>
    <source>
        <strain evidence="1">AR-01</strain>
    </source>
</reference>
<organism evidence="1 2">
    <name type="scientific">Datura stramonium</name>
    <name type="common">Jimsonweed</name>
    <name type="synonym">Common thornapple</name>
    <dbReference type="NCBI Taxonomy" id="4076"/>
    <lineage>
        <taxon>Eukaryota</taxon>
        <taxon>Viridiplantae</taxon>
        <taxon>Streptophyta</taxon>
        <taxon>Embryophyta</taxon>
        <taxon>Tracheophyta</taxon>
        <taxon>Spermatophyta</taxon>
        <taxon>Magnoliopsida</taxon>
        <taxon>eudicotyledons</taxon>
        <taxon>Gunneridae</taxon>
        <taxon>Pentapetalae</taxon>
        <taxon>asterids</taxon>
        <taxon>lamiids</taxon>
        <taxon>Solanales</taxon>
        <taxon>Solanaceae</taxon>
        <taxon>Solanoideae</taxon>
        <taxon>Datureae</taxon>
        <taxon>Datura</taxon>
    </lineage>
</organism>
<proteinExistence type="predicted"/>
<evidence type="ECO:0000313" key="1">
    <source>
        <dbReference type="EMBL" id="MCD7454071.1"/>
    </source>
</evidence>
<sequence>MGGCKIKLARFSHFNLTDWIFGSSRTPEIRVSKMTSLSQSPFPSSSAMGDKSPTFATDTATSERYFLSVSFSFLASCSNLFTSQVSIWWKHSMVPVTYPLMRILPRSRKGKPSRPFFFGDKFFADGMKAPN</sequence>
<keyword evidence="2" id="KW-1185">Reference proteome</keyword>
<dbReference type="Proteomes" id="UP000823775">
    <property type="component" value="Unassembled WGS sequence"/>
</dbReference>
<protein>
    <submittedName>
        <fullName evidence="1">Uncharacterized protein</fullName>
    </submittedName>
</protein>
<dbReference type="EMBL" id="JACEIK010000285">
    <property type="protein sequence ID" value="MCD7454071.1"/>
    <property type="molecule type" value="Genomic_DNA"/>
</dbReference>
<name>A0ABS8S4V2_DATST</name>
<accession>A0ABS8S4V2</accession>
<evidence type="ECO:0000313" key="2">
    <source>
        <dbReference type="Proteomes" id="UP000823775"/>
    </source>
</evidence>
<gene>
    <name evidence="1" type="ORF">HAX54_023432</name>
</gene>